<name>A0A6C0D907_9ZZZZ</name>
<sequence length="361" mass="39371">MNTSSNPNLNPNKWQKNSKEWKPNTNLSCNSNGWNKKLMLQDPASQYIRQQIIQKTVRVPGSLYTHDLGALTSYQLPIATFANVDWNQMSDRAVPHIQPKLVVGGSFYHGSSTKRTITRARPGAGCPGGTGVDIKHNSYDRYLNRLKGKGPLRRGVIPPTYGAPIIYNPALPIRGGKTIKTNIVGSNCGCPIGQNDLSKINSILVNPVLLFNGFVFSVGNVVYALDSGNMYSRAVIISGGTPTNGSSNNTVVVRFDDGTVSTTTTDTLRIYYPCDGCNVTIPSNNTTNINRNLPPSVSACFTADRFLGSSGVFNLISYLQFLFPLQYQNLSYDYKKFSPDVDGDGGSGENAPFDLPYDDAF</sequence>
<evidence type="ECO:0000313" key="2">
    <source>
        <dbReference type="EMBL" id="QHT12933.1"/>
    </source>
</evidence>
<accession>A0A6C0D907</accession>
<feature type="compositionally biased region" description="Polar residues" evidence="1">
    <location>
        <begin position="1"/>
        <end position="15"/>
    </location>
</feature>
<dbReference type="AlphaFoldDB" id="A0A6C0D907"/>
<feature type="region of interest" description="Disordered" evidence="1">
    <location>
        <begin position="1"/>
        <end position="22"/>
    </location>
</feature>
<evidence type="ECO:0000256" key="1">
    <source>
        <dbReference type="SAM" id="MobiDB-lite"/>
    </source>
</evidence>
<protein>
    <submittedName>
        <fullName evidence="2">Uncharacterized protein</fullName>
    </submittedName>
</protein>
<reference evidence="2" key="1">
    <citation type="journal article" date="2020" name="Nature">
        <title>Giant virus diversity and host interactions through global metagenomics.</title>
        <authorList>
            <person name="Schulz F."/>
            <person name="Roux S."/>
            <person name="Paez-Espino D."/>
            <person name="Jungbluth S."/>
            <person name="Walsh D.A."/>
            <person name="Denef V.J."/>
            <person name="McMahon K.D."/>
            <person name="Konstantinidis K.T."/>
            <person name="Eloe-Fadrosh E.A."/>
            <person name="Kyrpides N.C."/>
            <person name="Woyke T."/>
        </authorList>
    </citation>
    <scope>NUCLEOTIDE SEQUENCE</scope>
    <source>
        <strain evidence="2">GVMAG-M-3300023174-130</strain>
    </source>
</reference>
<organism evidence="2">
    <name type="scientific">viral metagenome</name>
    <dbReference type="NCBI Taxonomy" id="1070528"/>
    <lineage>
        <taxon>unclassified sequences</taxon>
        <taxon>metagenomes</taxon>
        <taxon>organismal metagenomes</taxon>
    </lineage>
</organism>
<proteinExistence type="predicted"/>
<dbReference type="EMBL" id="MN739553">
    <property type="protein sequence ID" value="QHT12933.1"/>
    <property type="molecule type" value="Genomic_DNA"/>
</dbReference>